<dbReference type="OrthoDB" id="6358316at2759"/>
<feature type="compositionally biased region" description="Polar residues" evidence="1">
    <location>
        <begin position="469"/>
        <end position="483"/>
    </location>
</feature>
<dbReference type="PROSITE" id="PS50003">
    <property type="entry name" value="PH_DOMAIN"/>
    <property type="match status" value="1"/>
</dbReference>
<keyword evidence="4" id="KW-1185">Reference proteome</keyword>
<dbReference type="Proteomes" id="UP000838412">
    <property type="component" value="Chromosome 2"/>
</dbReference>
<feature type="compositionally biased region" description="Polar residues" evidence="1">
    <location>
        <begin position="347"/>
        <end position="368"/>
    </location>
</feature>
<feature type="compositionally biased region" description="Basic and acidic residues" evidence="1">
    <location>
        <begin position="326"/>
        <end position="338"/>
    </location>
</feature>
<name>A0A8K0EIE1_BRALA</name>
<feature type="region of interest" description="Disordered" evidence="1">
    <location>
        <begin position="555"/>
        <end position="574"/>
    </location>
</feature>
<feature type="compositionally biased region" description="Low complexity" evidence="1">
    <location>
        <begin position="280"/>
        <end position="301"/>
    </location>
</feature>
<dbReference type="InterPro" id="IPR001849">
    <property type="entry name" value="PH_domain"/>
</dbReference>
<feature type="region of interest" description="Disordered" evidence="1">
    <location>
        <begin position="427"/>
        <end position="494"/>
    </location>
</feature>
<dbReference type="SMART" id="SM00233">
    <property type="entry name" value="PH"/>
    <property type="match status" value="1"/>
</dbReference>
<feature type="compositionally biased region" description="Basic and acidic residues" evidence="1">
    <location>
        <begin position="438"/>
        <end position="468"/>
    </location>
</feature>
<dbReference type="PANTHER" id="PTHR15871">
    <property type="entry name" value="PH DOMAIN-CONTAINING PROTEIN"/>
    <property type="match status" value="1"/>
</dbReference>
<dbReference type="Gene3D" id="2.30.29.30">
    <property type="entry name" value="Pleckstrin-homology domain (PH domain)/Phosphotyrosine-binding domain (PTB)"/>
    <property type="match status" value="1"/>
</dbReference>
<gene>
    <name evidence="3" type="primary">PLEKHO1</name>
    <name evidence="3" type="ORF">BLAG_LOCUS13826</name>
</gene>
<proteinExistence type="predicted"/>
<evidence type="ECO:0000256" key="1">
    <source>
        <dbReference type="SAM" id="MobiDB-lite"/>
    </source>
</evidence>
<feature type="domain" description="PH" evidence="2">
    <location>
        <begin position="56"/>
        <end position="165"/>
    </location>
</feature>
<evidence type="ECO:0000313" key="3">
    <source>
        <dbReference type="EMBL" id="CAH1254410.1"/>
    </source>
</evidence>
<evidence type="ECO:0000259" key="2">
    <source>
        <dbReference type="PROSITE" id="PS50003"/>
    </source>
</evidence>
<reference evidence="3" key="1">
    <citation type="submission" date="2022-01" db="EMBL/GenBank/DDBJ databases">
        <authorList>
            <person name="Braso-Vives M."/>
        </authorList>
    </citation>
    <scope>NUCLEOTIDE SEQUENCE</scope>
</reference>
<feature type="compositionally biased region" description="Polar residues" evidence="1">
    <location>
        <begin position="265"/>
        <end position="279"/>
    </location>
</feature>
<dbReference type="PANTHER" id="PTHR15871:SF5">
    <property type="entry name" value="PX DOMAIN-CONTAINING PROTEIN"/>
    <property type="match status" value="1"/>
</dbReference>
<accession>A0A8K0EIE1</accession>
<dbReference type="InterPro" id="IPR011993">
    <property type="entry name" value="PH-like_dom_sf"/>
</dbReference>
<feature type="compositionally biased region" description="Polar residues" evidence="1">
    <location>
        <begin position="12"/>
        <end position="21"/>
    </location>
</feature>
<dbReference type="InterPro" id="IPR043448">
    <property type="entry name" value="PKHO1/2"/>
</dbReference>
<dbReference type="AlphaFoldDB" id="A0A8K0EIE1"/>
<dbReference type="EMBL" id="OV696687">
    <property type="protein sequence ID" value="CAH1254410.1"/>
    <property type="molecule type" value="Genomic_DNA"/>
</dbReference>
<protein>
    <submittedName>
        <fullName evidence="3">PLEKHO1 protein</fullName>
    </submittedName>
</protein>
<dbReference type="SUPFAM" id="SSF50729">
    <property type="entry name" value="PH domain-like"/>
    <property type="match status" value="1"/>
</dbReference>
<dbReference type="Pfam" id="PF00169">
    <property type="entry name" value="PH"/>
    <property type="match status" value="1"/>
</dbReference>
<feature type="compositionally biased region" description="Basic and acidic residues" evidence="1">
    <location>
        <begin position="557"/>
        <end position="574"/>
    </location>
</feature>
<feature type="region of interest" description="Disordered" evidence="1">
    <location>
        <begin position="184"/>
        <end position="415"/>
    </location>
</feature>
<evidence type="ECO:0000313" key="4">
    <source>
        <dbReference type="Proteomes" id="UP000838412"/>
    </source>
</evidence>
<sequence length="574" mass="63360">MRENGKMVANGGKNNKPSTGPLTRDDHLRRTLSLRRSKRRFTWKREAIPGAKAHEGPEKCGPLTKQCGKGLLASWKRRYCVLKRPFFFYYEKEDSDGSEKSAGGFDLGDYDRCEEGTKKDCRKSPNSIVVVPSSTAGNDVLKMLFFADSKEERDAWIKAINSAIEKAKHPIVIDSEKSETFQQDMGSAVVPGGDQDSAGSVTGNRKSRHEEAKCVNSPSHDPRFRMLTVGMRGFERNKEETESEGECSVLSTESPRPSEIKRQVRQQTSPLVDHSYTSKTSRSASPASLPSTPASPASTRSESQTPDDSKSDKGVQTTRDIGVQTRETRMREDCRSRSSESGAGDRVTNNHVCNSTESVDSLSATGTDSDGDVVVGRIREPRRGSHGSGRMRDASPSIRNGSPGSSPTRTVSEISKSMKAAKELLQNAEKANEAAGHAMKEASKMRREVQMFAEETKKVREELEKTTESADSSKGSPLGSPQKSVDPADLQKKMEEKYDELSKITEEAKTMRDRAKDALVAAECAKETLDNAEKARQEYTKLSQECKELIAKMTIAEAKKDKDPKEKSPEKKKK</sequence>
<feature type="region of interest" description="Disordered" evidence="1">
    <location>
        <begin position="1"/>
        <end position="28"/>
    </location>
</feature>
<organism evidence="3 4">
    <name type="scientific">Branchiostoma lanceolatum</name>
    <name type="common">Common lancelet</name>
    <name type="synonym">Amphioxus lanceolatum</name>
    <dbReference type="NCBI Taxonomy" id="7740"/>
    <lineage>
        <taxon>Eukaryota</taxon>
        <taxon>Metazoa</taxon>
        <taxon>Chordata</taxon>
        <taxon>Cephalochordata</taxon>
        <taxon>Leptocardii</taxon>
        <taxon>Amphioxiformes</taxon>
        <taxon>Branchiostomatidae</taxon>
        <taxon>Branchiostoma</taxon>
    </lineage>
</organism>
<feature type="compositionally biased region" description="Polar residues" evidence="1">
    <location>
        <begin position="397"/>
        <end position="415"/>
    </location>
</feature>